<dbReference type="InterPro" id="IPR052315">
    <property type="entry name" value="MORN4"/>
</dbReference>
<evidence type="ECO:0000256" key="6">
    <source>
        <dbReference type="ARBA" id="ARBA00038723"/>
    </source>
</evidence>
<keyword evidence="10" id="KW-1185">Reference proteome</keyword>
<feature type="compositionally biased region" description="Basic residues" evidence="8">
    <location>
        <begin position="19"/>
        <end position="37"/>
    </location>
</feature>
<dbReference type="AlphaFoldDB" id="A0A3S2PLI4"/>
<evidence type="ECO:0000256" key="4">
    <source>
        <dbReference type="ARBA" id="ARBA00023273"/>
    </source>
</evidence>
<accession>A0A3S2PLI4</accession>
<proteinExistence type="predicted"/>
<protein>
    <recommendedName>
        <fullName evidence="7">MORN repeat-containing protein 4</fullName>
    </recommendedName>
</protein>
<dbReference type="InterPro" id="IPR003409">
    <property type="entry name" value="MORN"/>
</dbReference>
<reference evidence="9 10" key="1">
    <citation type="submission" date="2018-11" db="EMBL/GenBank/DDBJ databases">
        <authorList>
            <person name="Lopez-Roques C."/>
            <person name="Donnadieu C."/>
            <person name="Bouchez O."/>
            <person name="Klopp C."/>
            <person name="Cabau C."/>
            <person name="Zahm M."/>
        </authorList>
    </citation>
    <scope>NUCLEOTIDE SEQUENCE [LARGE SCALE GENOMIC DNA]</scope>
    <source>
        <strain evidence="9">RS831</strain>
        <tissue evidence="9">Whole body</tissue>
    </source>
</reference>
<evidence type="ECO:0000313" key="9">
    <source>
        <dbReference type="EMBL" id="RVE76723.1"/>
    </source>
</evidence>
<dbReference type="GO" id="GO:0032420">
    <property type="term" value="C:stereocilium"/>
    <property type="evidence" value="ECO:0007669"/>
    <property type="project" value="UniProtKB-SubCell"/>
</dbReference>
<evidence type="ECO:0000256" key="7">
    <source>
        <dbReference type="ARBA" id="ARBA00039855"/>
    </source>
</evidence>
<dbReference type="Proteomes" id="UP000283210">
    <property type="component" value="Chromosome 1"/>
</dbReference>
<dbReference type="EMBL" id="CM012437">
    <property type="protein sequence ID" value="RVE76723.1"/>
    <property type="molecule type" value="Genomic_DNA"/>
</dbReference>
<feature type="region of interest" description="Disordered" evidence="8">
    <location>
        <begin position="19"/>
        <end position="68"/>
    </location>
</feature>
<evidence type="ECO:0000256" key="8">
    <source>
        <dbReference type="SAM" id="MobiDB-lite"/>
    </source>
</evidence>
<dbReference type="SMART" id="SM00698">
    <property type="entry name" value="MORN"/>
    <property type="match status" value="4"/>
</dbReference>
<dbReference type="GO" id="GO:0032433">
    <property type="term" value="C:filopodium tip"/>
    <property type="evidence" value="ECO:0007669"/>
    <property type="project" value="UniProtKB-SubCell"/>
</dbReference>
<comment type="subunit">
    <text evidence="6">Interacts with MYO3A.</text>
</comment>
<organism evidence="9 10">
    <name type="scientific">Oryzias javanicus</name>
    <name type="common">Javanese ricefish</name>
    <name type="synonym">Aplocheilus javanicus</name>
    <dbReference type="NCBI Taxonomy" id="123683"/>
    <lineage>
        <taxon>Eukaryota</taxon>
        <taxon>Metazoa</taxon>
        <taxon>Chordata</taxon>
        <taxon>Craniata</taxon>
        <taxon>Vertebrata</taxon>
        <taxon>Euteleostomi</taxon>
        <taxon>Actinopterygii</taxon>
        <taxon>Neopterygii</taxon>
        <taxon>Teleostei</taxon>
        <taxon>Neoteleostei</taxon>
        <taxon>Acanthomorphata</taxon>
        <taxon>Ovalentaria</taxon>
        <taxon>Atherinomorphae</taxon>
        <taxon>Beloniformes</taxon>
        <taxon>Adrianichthyidae</taxon>
        <taxon>Oryziinae</taxon>
        <taxon>Oryzias</taxon>
    </lineage>
</organism>
<dbReference type="PANTHER" id="PTHR46614:SF1">
    <property type="entry name" value="MORN REPEAT-CONTAINING PROTEIN 4"/>
    <property type="match status" value="1"/>
</dbReference>
<feature type="compositionally biased region" description="Basic and acidic residues" evidence="8">
    <location>
        <begin position="52"/>
        <end position="68"/>
    </location>
</feature>
<dbReference type="Pfam" id="PF02493">
    <property type="entry name" value="MORN"/>
    <property type="match status" value="4"/>
</dbReference>
<dbReference type="PANTHER" id="PTHR46614">
    <property type="entry name" value="MORN REPEAT-CONTAINING PROTEIN 4"/>
    <property type="match status" value="1"/>
</dbReference>
<keyword evidence="3" id="KW-0677">Repeat</keyword>
<sequence length="227" mass="24784">MVRFRSQEKILLKSHFRHQLTRGARGRSGRSTRRLGKPLRQLRQETATGEKGAQKIGDRDRNPAPAEDVKERAGFALNTAGPMTLTRGSFTYSSGEEYHGEWREGLRHGLGQLTFSDGTCYTGQFENGLFNGGGVLVFPDGSRYEGDFVQGKFQGVGVFTRFDGMKFEGEFKRGCVDGYGLLTFAHARGGGSHEGLFESSQLARRGSSHGAVQKAQAAAAEARALAM</sequence>
<keyword evidence="4" id="KW-0966">Cell projection</keyword>
<evidence type="ECO:0000256" key="5">
    <source>
        <dbReference type="ARBA" id="ARBA00037780"/>
    </source>
</evidence>
<dbReference type="GO" id="GO:0048678">
    <property type="term" value="P:response to axon injury"/>
    <property type="evidence" value="ECO:0007669"/>
    <property type="project" value="TreeGrafter"/>
</dbReference>
<evidence type="ECO:0000256" key="2">
    <source>
        <dbReference type="ARBA" id="ARBA00004645"/>
    </source>
</evidence>
<gene>
    <name evidence="9" type="ORF">OJAV_G00011680</name>
</gene>
<evidence type="ECO:0000313" key="10">
    <source>
        <dbReference type="Proteomes" id="UP000283210"/>
    </source>
</evidence>
<dbReference type="OrthoDB" id="406044at2759"/>
<evidence type="ECO:0000256" key="3">
    <source>
        <dbReference type="ARBA" id="ARBA00022737"/>
    </source>
</evidence>
<name>A0A3S2PLI4_ORYJA</name>
<evidence type="ECO:0000256" key="1">
    <source>
        <dbReference type="ARBA" id="ARBA00004495"/>
    </source>
</evidence>
<comment type="function">
    <text evidence="5">Plays a role in promoting axonal degeneration following neuronal injury by toxic insult or trauma.</text>
</comment>
<dbReference type="SUPFAM" id="SSF82185">
    <property type="entry name" value="Histone H3 K4-specific methyltransferase SET7/9 N-terminal domain"/>
    <property type="match status" value="1"/>
</dbReference>
<comment type="subcellular location">
    <subcellularLocation>
        <location evidence="1">Cell projection</location>
        <location evidence="1">Filopodium tip</location>
    </subcellularLocation>
    <subcellularLocation>
        <location evidence="2">Cell projection</location>
        <location evidence="2">Stereocilium</location>
    </subcellularLocation>
</comment>
<dbReference type="Gene3D" id="2.20.110.10">
    <property type="entry name" value="Histone H3 K4-specific methyltransferase SET7/9 N-terminal domain"/>
    <property type="match status" value="2"/>
</dbReference>
<reference evidence="9 10" key="2">
    <citation type="submission" date="2019-01" db="EMBL/GenBank/DDBJ databases">
        <title>A chromosome length genome reference of the Java medaka (oryzias javanicus).</title>
        <authorList>
            <person name="Herpin A."/>
            <person name="Takehana Y."/>
            <person name="Naruse K."/>
            <person name="Ansai S."/>
            <person name="Kawaguchi M."/>
        </authorList>
    </citation>
    <scope>NUCLEOTIDE SEQUENCE [LARGE SCALE GENOMIC DNA]</scope>
    <source>
        <strain evidence="9">RS831</strain>
        <tissue evidence="9">Whole body</tissue>
    </source>
</reference>